<sequence>MRIYSLIAIYFVVWWLVIFMILPFGIKTQEEQGEVTLGTTPSAPWKPMLIKKAIATSIVSAILVGAFYYAYAVLGWTPERLSTLFG</sequence>
<dbReference type="RefSeq" id="WP_266281189.1">
    <property type="nucleotide sequence ID" value="NZ_JAPKNF010000001.1"/>
</dbReference>
<organism evidence="2 3">
    <name type="scientific">Kaistia geumhonensis</name>
    <dbReference type="NCBI Taxonomy" id="410839"/>
    <lineage>
        <taxon>Bacteria</taxon>
        <taxon>Pseudomonadati</taxon>
        <taxon>Pseudomonadota</taxon>
        <taxon>Alphaproteobacteria</taxon>
        <taxon>Hyphomicrobiales</taxon>
        <taxon>Kaistiaceae</taxon>
        <taxon>Kaistia</taxon>
    </lineage>
</organism>
<dbReference type="Pfam" id="PF07330">
    <property type="entry name" value="DUF1467"/>
    <property type="match status" value="1"/>
</dbReference>
<dbReference type="Proteomes" id="UP001223743">
    <property type="component" value="Unassembled WGS sequence"/>
</dbReference>
<comment type="caution">
    <text evidence="2">The sequence shown here is derived from an EMBL/GenBank/DDBJ whole genome shotgun (WGS) entry which is preliminary data.</text>
</comment>
<dbReference type="InterPro" id="IPR009935">
    <property type="entry name" value="DUF1467"/>
</dbReference>
<feature type="transmembrane region" description="Helical" evidence="1">
    <location>
        <begin position="7"/>
        <end position="26"/>
    </location>
</feature>
<gene>
    <name evidence="2" type="ORF">QO015_000884</name>
</gene>
<keyword evidence="3" id="KW-1185">Reference proteome</keyword>
<keyword evidence="1" id="KW-1133">Transmembrane helix</keyword>
<dbReference type="EMBL" id="JAUSWJ010000001">
    <property type="protein sequence ID" value="MDQ0515271.1"/>
    <property type="molecule type" value="Genomic_DNA"/>
</dbReference>
<accession>A0ABU0M2U6</accession>
<keyword evidence="1" id="KW-0812">Transmembrane</keyword>
<feature type="transmembrane region" description="Helical" evidence="1">
    <location>
        <begin position="53"/>
        <end position="74"/>
    </location>
</feature>
<protein>
    <submittedName>
        <fullName evidence="2">Secreted protein</fullName>
    </submittedName>
</protein>
<evidence type="ECO:0000313" key="2">
    <source>
        <dbReference type="EMBL" id="MDQ0515271.1"/>
    </source>
</evidence>
<proteinExistence type="predicted"/>
<keyword evidence="1" id="KW-0472">Membrane</keyword>
<reference evidence="2 3" key="1">
    <citation type="submission" date="2023-07" db="EMBL/GenBank/DDBJ databases">
        <title>Genomic Encyclopedia of Type Strains, Phase IV (KMG-IV): sequencing the most valuable type-strain genomes for metagenomic binning, comparative biology and taxonomic classification.</title>
        <authorList>
            <person name="Goeker M."/>
        </authorList>
    </citation>
    <scope>NUCLEOTIDE SEQUENCE [LARGE SCALE GENOMIC DNA]</scope>
    <source>
        <strain evidence="2 3">B1-1</strain>
    </source>
</reference>
<evidence type="ECO:0000313" key="3">
    <source>
        <dbReference type="Proteomes" id="UP001223743"/>
    </source>
</evidence>
<evidence type="ECO:0000256" key="1">
    <source>
        <dbReference type="SAM" id="Phobius"/>
    </source>
</evidence>
<name>A0ABU0M2U6_9HYPH</name>